<dbReference type="RefSeq" id="WP_104002401.1">
    <property type="nucleotide sequence ID" value="NZ_FNVQ01000001.1"/>
</dbReference>
<sequence length="60" mass="6887">MTNIDQANELRARVIEIDQQLQQLNAIPLMARPLDKIEALSREAVALEMQIIELRADLYP</sequence>
<keyword evidence="1" id="KW-0175">Coiled coil</keyword>
<evidence type="ECO:0000313" key="2">
    <source>
        <dbReference type="EMBL" id="SEG15171.1"/>
    </source>
</evidence>
<organism evidence="2 3">
    <name type="scientific">Marinobacterium lutimaris</name>
    <dbReference type="NCBI Taxonomy" id="568106"/>
    <lineage>
        <taxon>Bacteria</taxon>
        <taxon>Pseudomonadati</taxon>
        <taxon>Pseudomonadota</taxon>
        <taxon>Gammaproteobacteria</taxon>
        <taxon>Oceanospirillales</taxon>
        <taxon>Oceanospirillaceae</taxon>
        <taxon>Marinobacterium</taxon>
    </lineage>
</organism>
<proteinExistence type="predicted"/>
<keyword evidence="3" id="KW-1185">Reference proteome</keyword>
<feature type="coiled-coil region" evidence="1">
    <location>
        <begin position="7"/>
        <end position="57"/>
    </location>
</feature>
<gene>
    <name evidence="2" type="ORF">SAMN05444390_1011503</name>
</gene>
<evidence type="ECO:0000256" key="1">
    <source>
        <dbReference type="SAM" id="Coils"/>
    </source>
</evidence>
<dbReference type="Proteomes" id="UP000236745">
    <property type="component" value="Unassembled WGS sequence"/>
</dbReference>
<reference evidence="2 3" key="1">
    <citation type="submission" date="2016-10" db="EMBL/GenBank/DDBJ databases">
        <authorList>
            <person name="de Groot N.N."/>
        </authorList>
    </citation>
    <scope>NUCLEOTIDE SEQUENCE [LARGE SCALE GENOMIC DNA]</scope>
    <source>
        <strain evidence="2 3">DSM 22012</strain>
    </source>
</reference>
<evidence type="ECO:0000313" key="3">
    <source>
        <dbReference type="Proteomes" id="UP000236745"/>
    </source>
</evidence>
<protein>
    <submittedName>
        <fullName evidence="2">Uncharacterized protein</fullName>
    </submittedName>
</protein>
<dbReference type="AlphaFoldDB" id="A0A1H5XTW9"/>
<name>A0A1H5XTW9_9GAMM</name>
<accession>A0A1H5XTW9</accession>
<dbReference type="EMBL" id="FNVQ01000001">
    <property type="protein sequence ID" value="SEG15171.1"/>
    <property type="molecule type" value="Genomic_DNA"/>
</dbReference>